<dbReference type="Proteomes" id="UP000295301">
    <property type="component" value="Unassembled WGS sequence"/>
</dbReference>
<dbReference type="EMBL" id="SMUV01000061">
    <property type="protein sequence ID" value="TDK49651.1"/>
    <property type="molecule type" value="Genomic_DNA"/>
</dbReference>
<sequence>MTSGATFEERIAHFCDLFGCEPPQLRYDDDEPDEVLMTDDLAGWIRREGCCLNWLVTGDPATALEAYREAYRVPDDLAPLVDAFGQLDKAEKEILLDCVRSNALGGVPFKEALGKAEAEILAHRSRAVVAQR</sequence>
<accession>A0A4R5VC23</accession>
<keyword evidence="2" id="KW-1185">Reference proteome</keyword>
<reference evidence="1 2" key="1">
    <citation type="submission" date="2019-03" db="EMBL/GenBank/DDBJ databases">
        <title>Ruegeria lutea sp. nov., a novel strain, isolated from marine sediment, the Masan Bay, South Korea.</title>
        <authorList>
            <person name="Kim J."/>
            <person name="Kim D.-Y."/>
            <person name="Lee S.-S."/>
        </authorList>
    </citation>
    <scope>NUCLEOTIDE SEQUENCE [LARGE SCALE GENOMIC DNA]</scope>
    <source>
        <strain evidence="1 2">318-1</strain>
    </source>
</reference>
<evidence type="ECO:0000313" key="1">
    <source>
        <dbReference type="EMBL" id="TDK49651.1"/>
    </source>
</evidence>
<gene>
    <name evidence="1" type="ORF">E1832_08635</name>
</gene>
<proteinExistence type="predicted"/>
<dbReference type="AlphaFoldDB" id="A0A4R5VC23"/>
<protein>
    <submittedName>
        <fullName evidence="1">Uncharacterized protein</fullName>
    </submittedName>
</protein>
<name>A0A4R5VC23_9RHOB</name>
<evidence type="ECO:0000313" key="2">
    <source>
        <dbReference type="Proteomes" id="UP000295301"/>
    </source>
</evidence>
<organism evidence="1 2">
    <name type="scientific">Antarcticimicrobium luteum</name>
    <dbReference type="NCBI Taxonomy" id="2547397"/>
    <lineage>
        <taxon>Bacteria</taxon>
        <taxon>Pseudomonadati</taxon>
        <taxon>Pseudomonadota</taxon>
        <taxon>Alphaproteobacteria</taxon>
        <taxon>Rhodobacterales</taxon>
        <taxon>Paracoccaceae</taxon>
        <taxon>Antarcticimicrobium</taxon>
    </lineage>
</organism>
<comment type="caution">
    <text evidence="1">The sequence shown here is derived from an EMBL/GenBank/DDBJ whole genome shotgun (WGS) entry which is preliminary data.</text>
</comment>
<dbReference type="OrthoDB" id="7871826at2"/>
<dbReference type="RefSeq" id="WP_133359339.1">
    <property type="nucleotide sequence ID" value="NZ_SMUV01000061.1"/>
</dbReference>